<dbReference type="Proteomes" id="UP000522688">
    <property type="component" value="Unassembled WGS sequence"/>
</dbReference>
<feature type="domain" description="Peptidoglycan binding-like" evidence="2">
    <location>
        <begin position="127"/>
        <end position="172"/>
    </location>
</feature>
<name>A0A7W3PKD3_9MICO</name>
<dbReference type="RefSeq" id="WP_146854179.1">
    <property type="nucleotide sequence ID" value="NZ_BAAAHR010000003.1"/>
</dbReference>
<evidence type="ECO:0000256" key="1">
    <source>
        <dbReference type="SAM" id="SignalP"/>
    </source>
</evidence>
<dbReference type="InterPro" id="IPR006311">
    <property type="entry name" value="TAT_signal"/>
</dbReference>
<dbReference type="Gene3D" id="1.10.101.10">
    <property type="entry name" value="PGBD-like superfamily/PGBD"/>
    <property type="match status" value="1"/>
</dbReference>
<gene>
    <name evidence="4" type="ORF">FB463_003117</name>
    <name evidence="3" type="ORF">FFA01_12920</name>
</gene>
<sequence>MRRSRRVVVGASAATLALAGAAVATALTIGLPGRTGTADAEASTTTPRTATVEQGTLTGTTTKTGELSRLDGPAIVGSAPGTITWLPSVGDDLAARGELYRVDDDPVTAFEGELPQWRAFEQGMTPGPDVRQVEENLKAWGYFTGTPDETFGWLTSSAISAWQKDTGQTRTGSIELGALQFVTG</sequence>
<evidence type="ECO:0000313" key="5">
    <source>
        <dbReference type="Proteomes" id="UP000321154"/>
    </source>
</evidence>
<proteinExistence type="predicted"/>
<keyword evidence="1" id="KW-0732">Signal</keyword>
<protein>
    <recommendedName>
        <fullName evidence="2">Peptidoglycan binding-like domain-containing protein</fullName>
    </recommendedName>
</protein>
<dbReference type="InterPro" id="IPR002477">
    <property type="entry name" value="Peptidoglycan-bd-like"/>
</dbReference>
<evidence type="ECO:0000313" key="3">
    <source>
        <dbReference type="EMBL" id="GEK82983.1"/>
    </source>
</evidence>
<evidence type="ECO:0000313" key="6">
    <source>
        <dbReference type="Proteomes" id="UP000522688"/>
    </source>
</evidence>
<reference evidence="4 6" key="2">
    <citation type="submission" date="2020-07" db="EMBL/GenBank/DDBJ databases">
        <title>Sequencing the genomes of 1000 actinobacteria strains.</title>
        <authorList>
            <person name="Klenk H.-P."/>
        </authorList>
    </citation>
    <scope>NUCLEOTIDE SEQUENCE [LARGE SCALE GENOMIC DNA]</scope>
    <source>
        <strain evidence="4 6">DSM 10309</strain>
    </source>
</reference>
<dbReference type="Pfam" id="PF01471">
    <property type="entry name" value="PG_binding_1"/>
    <property type="match status" value="1"/>
</dbReference>
<dbReference type="EMBL" id="BJUV01000010">
    <property type="protein sequence ID" value="GEK82983.1"/>
    <property type="molecule type" value="Genomic_DNA"/>
</dbReference>
<reference evidence="3 5" key="1">
    <citation type="submission" date="2019-07" db="EMBL/GenBank/DDBJ databases">
        <title>Whole genome shotgun sequence of Frigoribacterium faeni NBRC 103066.</title>
        <authorList>
            <person name="Hosoyama A."/>
            <person name="Uohara A."/>
            <person name="Ohji S."/>
            <person name="Ichikawa N."/>
        </authorList>
    </citation>
    <scope>NUCLEOTIDE SEQUENCE [LARGE SCALE GENOMIC DNA]</scope>
    <source>
        <strain evidence="3 5">NBRC 103066</strain>
    </source>
</reference>
<evidence type="ECO:0000313" key="4">
    <source>
        <dbReference type="EMBL" id="MBA8814841.1"/>
    </source>
</evidence>
<comment type="caution">
    <text evidence="4">The sequence shown here is derived from an EMBL/GenBank/DDBJ whole genome shotgun (WGS) entry which is preliminary data.</text>
</comment>
<dbReference type="OrthoDB" id="3268648at2"/>
<dbReference type="Proteomes" id="UP000321154">
    <property type="component" value="Unassembled WGS sequence"/>
</dbReference>
<dbReference type="InterPro" id="IPR036365">
    <property type="entry name" value="PGBD-like_sf"/>
</dbReference>
<feature type="chain" id="PRO_5038875335" description="Peptidoglycan binding-like domain-containing protein" evidence="1">
    <location>
        <begin position="27"/>
        <end position="184"/>
    </location>
</feature>
<evidence type="ECO:0000259" key="2">
    <source>
        <dbReference type="Pfam" id="PF01471"/>
    </source>
</evidence>
<organism evidence="4 6">
    <name type="scientific">Frigoribacterium faeni</name>
    <dbReference type="NCBI Taxonomy" id="145483"/>
    <lineage>
        <taxon>Bacteria</taxon>
        <taxon>Bacillati</taxon>
        <taxon>Actinomycetota</taxon>
        <taxon>Actinomycetes</taxon>
        <taxon>Micrococcales</taxon>
        <taxon>Microbacteriaceae</taxon>
        <taxon>Frigoribacterium</taxon>
    </lineage>
</organism>
<dbReference type="AlphaFoldDB" id="A0A7W3PKD3"/>
<accession>A0A7W3PKD3</accession>
<dbReference type="EMBL" id="JACGWW010000009">
    <property type="protein sequence ID" value="MBA8814841.1"/>
    <property type="molecule type" value="Genomic_DNA"/>
</dbReference>
<keyword evidence="5" id="KW-1185">Reference proteome</keyword>
<dbReference type="PROSITE" id="PS51318">
    <property type="entry name" value="TAT"/>
    <property type="match status" value="1"/>
</dbReference>
<dbReference type="InterPro" id="IPR036366">
    <property type="entry name" value="PGBDSf"/>
</dbReference>
<dbReference type="SUPFAM" id="SSF47090">
    <property type="entry name" value="PGBD-like"/>
    <property type="match status" value="1"/>
</dbReference>
<feature type="signal peptide" evidence="1">
    <location>
        <begin position="1"/>
        <end position="26"/>
    </location>
</feature>